<feature type="compositionally biased region" description="Low complexity" evidence="4">
    <location>
        <begin position="133"/>
        <end position="145"/>
    </location>
</feature>
<feature type="compositionally biased region" description="Basic and acidic residues" evidence="4">
    <location>
        <begin position="148"/>
        <end position="162"/>
    </location>
</feature>
<dbReference type="PROSITE" id="PS50238">
    <property type="entry name" value="RHOGAP"/>
    <property type="match status" value="1"/>
</dbReference>
<dbReference type="Gene3D" id="2.30.30.40">
    <property type="entry name" value="SH3 Domains"/>
    <property type="match status" value="1"/>
</dbReference>
<evidence type="ECO:0000256" key="3">
    <source>
        <dbReference type="PROSITE-ProRule" id="PRU00192"/>
    </source>
</evidence>
<feature type="region of interest" description="Disordered" evidence="4">
    <location>
        <begin position="614"/>
        <end position="642"/>
    </location>
</feature>
<evidence type="ECO:0000259" key="8">
    <source>
        <dbReference type="PROSITE" id="PS50238"/>
    </source>
</evidence>
<dbReference type="GO" id="GO:0005737">
    <property type="term" value="C:cytoplasm"/>
    <property type="evidence" value="ECO:0007669"/>
    <property type="project" value="TreeGrafter"/>
</dbReference>
<feature type="compositionally biased region" description="Low complexity" evidence="4">
    <location>
        <begin position="314"/>
        <end position="328"/>
    </location>
</feature>
<dbReference type="Pfam" id="PF00397">
    <property type="entry name" value="WW"/>
    <property type="match status" value="1"/>
</dbReference>
<dbReference type="InterPro" id="IPR036028">
    <property type="entry name" value="SH3-like_dom_sf"/>
</dbReference>
<keyword evidence="10" id="KW-1185">Reference proteome</keyword>
<dbReference type="FunFam" id="1.10.555.10:FF:000071">
    <property type="entry name" value="Rho GTPase activating protein 27"/>
    <property type="match status" value="1"/>
</dbReference>
<feature type="compositionally biased region" description="Polar residues" evidence="4">
    <location>
        <begin position="472"/>
        <end position="486"/>
    </location>
</feature>
<evidence type="ECO:0000259" key="5">
    <source>
        <dbReference type="PROSITE" id="PS50002"/>
    </source>
</evidence>
<feature type="region of interest" description="Disordered" evidence="4">
    <location>
        <begin position="468"/>
        <end position="513"/>
    </location>
</feature>
<feature type="compositionally biased region" description="Polar residues" evidence="4">
    <location>
        <begin position="614"/>
        <end position="640"/>
    </location>
</feature>
<dbReference type="InterPro" id="IPR001202">
    <property type="entry name" value="WW_dom"/>
</dbReference>
<dbReference type="InterPro" id="IPR036020">
    <property type="entry name" value="WW_dom_sf"/>
</dbReference>
<name>A0A226EQ53_FOLCA</name>
<evidence type="ECO:0000256" key="2">
    <source>
        <dbReference type="ARBA" id="ARBA00022468"/>
    </source>
</evidence>
<dbReference type="SUPFAM" id="SSF48350">
    <property type="entry name" value="GTPase activation domain, GAP"/>
    <property type="match status" value="1"/>
</dbReference>
<sequence length="1136" mass="127118">MASATHSSLQVEQNNPLHRRPIALLKVAYDYDYDYKTRKVSVRAGELLHLLQKTNEHWWKVIRPGVNNKPFFVPAQYVTEVSHPADQSPKENGQKLPLTKFHSLDHGSPNLTPKNGSSNKERESVTKSKSKESSFFSFSKSGKSSKVTRNEGSRASHREKNSKQQQQASTTSSKKISSTSSSGGGGKLKNWSASLEELSKQIVFPGLASESVADLTFATRAIRDERKGGHQSCEPFGPRDVDSTTAMDDMMHSVSFGRERSSFSSFHCDDNRNQNVHSNSINKCLTFRNPTFNKSSEGSADSKCSTSEEKLETGSSSHDISGSPGSLSQEGQSPRVVNNMESDYTISHSASGTITKEPTRLPATPPINSPVRRFLADDWAEYQEADSKRYFYYNSKSKITSWKPPRTSSSSSNKKSDEHLGGGGSSLSDGSANASSLEKSLESLENIDLLGSPNLSLEAEPSVSAVADRASHSFSDNNDTTASNILNENSGESRSRSSESITMKEEQGPSGPVAEVVAEIPIPEGWERQWDTASQQFCYVNKITGARLLEAIFNESGVDLRSEFSIQSMNNNRSIIESSSNEWFSSTDSDQRVYYYEEHSSNSSWFLPVPDVNTTHNLNQSPNTKEGNTSVSSETASLQEKSLDSSKPVVGLVKKHRHSAGEVVDRNLKTKSLLISSSDLRKHEFDKSGSLPRSLRTIWANGMLDVIREGPIARSKITENGKKLRKSWSVIYCVLTESHLSLFKDQKSFLMLTKTEVEIELNGATVEWTDERSSRKNVFQLSTLSDLQMLFQLDDKSLAQEWFESIRYVTEKNDSTLDISMRLRSNPESPDNLLDPPVGERKISSRLNRNKSTKLRITTVEDKDKIKIKESLRRFFRIKNISLLRPNFKSPCGSLFKVLYRLVEIGDQYAVSANMLSTNHVSMGCRRPPRESLVKKGIYKDESVFGCSLEKLCTLEKEDVPRFVQECIVAIESRPENLKTDGIYRASGNLSQVQKIRLQVDQNNLACLFQEEDVHVLAGCLKLFFRELKEPLIPSELFEKALQACHASNRKEKLNRLGEIVNCLIRPNKCTLQALLRHLLKVAAYSEFNRMQIPNLAIVFGPTLMYAAETQNMATDLMQQNLVIEALLLEYESIFQ</sequence>
<feature type="compositionally biased region" description="Basic and acidic residues" evidence="4">
    <location>
        <begin position="491"/>
        <end position="507"/>
    </location>
</feature>
<feature type="region of interest" description="Disordered" evidence="4">
    <location>
        <begin position="400"/>
        <end position="437"/>
    </location>
</feature>
<dbReference type="SMART" id="SM00324">
    <property type="entry name" value="RhoGAP"/>
    <property type="match status" value="1"/>
</dbReference>
<evidence type="ECO:0000256" key="4">
    <source>
        <dbReference type="SAM" id="MobiDB-lite"/>
    </source>
</evidence>
<dbReference type="InterPro" id="IPR001849">
    <property type="entry name" value="PH_domain"/>
</dbReference>
<feature type="compositionally biased region" description="Polar residues" evidence="4">
    <location>
        <begin position="292"/>
        <end position="305"/>
    </location>
</feature>
<dbReference type="InterPro" id="IPR011993">
    <property type="entry name" value="PH-like_dom_sf"/>
</dbReference>
<dbReference type="Gene3D" id="2.30.29.30">
    <property type="entry name" value="Pleckstrin-homology domain (PH domain)/Phosphotyrosine-binding domain (PTB)"/>
    <property type="match status" value="1"/>
</dbReference>
<dbReference type="GO" id="GO:0007165">
    <property type="term" value="P:signal transduction"/>
    <property type="evidence" value="ECO:0007669"/>
    <property type="project" value="InterPro"/>
</dbReference>
<dbReference type="SMART" id="SM00456">
    <property type="entry name" value="WW"/>
    <property type="match status" value="3"/>
</dbReference>
<keyword evidence="2" id="KW-0343">GTPase activation</keyword>
<dbReference type="SUPFAM" id="SSF50044">
    <property type="entry name" value="SH3-domain"/>
    <property type="match status" value="1"/>
</dbReference>
<proteinExistence type="predicted"/>
<dbReference type="EMBL" id="LNIX01000003">
    <property type="protein sequence ID" value="OXA58726.1"/>
    <property type="molecule type" value="Genomic_DNA"/>
</dbReference>
<feature type="domain" description="WW" evidence="7">
    <location>
        <begin position="373"/>
        <end position="407"/>
    </location>
</feature>
<dbReference type="Pfam" id="PF00169">
    <property type="entry name" value="PH"/>
    <property type="match status" value="1"/>
</dbReference>
<dbReference type="PROSITE" id="PS50002">
    <property type="entry name" value="SH3"/>
    <property type="match status" value="1"/>
</dbReference>
<dbReference type="PANTHER" id="PTHR23176">
    <property type="entry name" value="RHO/RAC/CDC GTPASE-ACTIVATING PROTEIN"/>
    <property type="match status" value="1"/>
</dbReference>
<dbReference type="PANTHER" id="PTHR23176:SF129">
    <property type="entry name" value="RHO GTPASE ACTIVATING PROTEIN AT 16F, ISOFORM E-RELATED"/>
    <property type="match status" value="1"/>
</dbReference>
<evidence type="ECO:0000313" key="9">
    <source>
        <dbReference type="EMBL" id="OXA58726.1"/>
    </source>
</evidence>
<dbReference type="Gene3D" id="2.20.70.10">
    <property type="match status" value="1"/>
</dbReference>
<dbReference type="STRING" id="158441.A0A226EQ53"/>
<dbReference type="AlphaFoldDB" id="A0A226EQ53"/>
<dbReference type="Pfam" id="PF00620">
    <property type="entry name" value="RhoGAP"/>
    <property type="match status" value="1"/>
</dbReference>
<dbReference type="OrthoDB" id="79452at2759"/>
<evidence type="ECO:0000259" key="7">
    <source>
        <dbReference type="PROSITE" id="PS50020"/>
    </source>
</evidence>
<protein>
    <submittedName>
        <fullName evidence="9">Rho GTPase-activating protein 15</fullName>
    </submittedName>
</protein>
<dbReference type="PROSITE" id="PS50020">
    <property type="entry name" value="WW_DOMAIN_2"/>
    <property type="match status" value="2"/>
</dbReference>
<keyword evidence="1 3" id="KW-0728">SH3 domain</keyword>
<dbReference type="Proteomes" id="UP000198287">
    <property type="component" value="Unassembled WGS sequence"/>
</dbReference>
<evidence type="ECO:0000256" key="1">
    <source>
        <dbReference type="ARBA" id="ARBA00022443"/>
    </source>
</evidence>
<dbReference type="InterPro" id="IPR001452">
    <property type="entry name" value="SH3_domain"/>
</dbReference>
<reference evidence="9 10" key="1">
    <citation type="submission" date="2015-12" db="EMBL/GenBank/DDBJ databases">
        <title>The genome of Folsomia candida.</title>
        <authorList>
            <person name="Faddeeva A."/>
            <person name="Derks M.F."/>
            <person name="Anvar Y."/>
            <person name="Smit S."/>
            <person name="Van Straalen N."/>
            <person name="Roelofs D."/>
        </authorList>
    </citation>
    <scope>NUCLEOTIDE SEQUENCE [LARGE SCALE GENOMIC DNA]</scope>
    <source>
        <strain evidence="9 10">VU population</strain>
        <tissue evidence="9">Whole body</tissue>
    </source>
</reference>
<dbReference type="SMART" id="SM00233">
    <property type="entry name" value="PH"/>
    <property type="match status" value="1"/>
</dbReference>
<feature type="compositionally biased region" description="Polar residues" evidence="4">
    <location>
        <begin position="109"/>
        <end position="118"/>
    </location>
</feature>
<gene>
    <name evidence="9" type="ORF">Fcan01_07912</name>
</gene>
<organism evidence="9 10">
    <name type="scientific">Folsomia candida</name>
    <name type="common">Springtail</name>
    <dbReference type="NCBI Taxonomy" id="158441"/>
    <lineage>
        <taxon>Eukaryota</taxon>
        <taxon>Metazoa</taxon>
        <taxon>Ecdysozoa</taxon>
        <taxon>Arthropoda</taxon>
        <taxon>Hexapoda</taxon>
        <taxon>Collembola</taxon>
        <taxon>Entomobryomorpha</taxon>
        <taxon>Isotomoidea</taxon>
        <taxon>Isotomidae</taxon>
        <taxon>Proisotominae</taxon>
        <taxon>Folsomia</taxon>
    </lineage>
</organism>
<dbReference type="CDD" id="cd00201">
    <property type="entry name" value="WW"/>
    <property type="match status" value="1"/>
</dbReference>
<feature type="compositionally biased region" description="Low complexity" evidence="4">
    <location>
        <begin position="426"/>
        <end position="437"/>
    </location>
</feature>
<feature type="region of interest" description="Disordered" evidence="4">
    <location>
        <begin position="226"/>
        <end position="245"/>
    </location>
</feature>
<feature type="domain" description="Rho-GAP" evidence="8">
    <location>
        <begin position="947"/>
        <end position="1135"/>
    </location>
</feature>
<dbReference type="InterPro" id="IPR008936">
    <property type="entry name" value="Rho_GTPase_activation_prot"/>
</dbReference>
<feature type="compositionally biased region" description="Basic and acidic residues" evidence="4">
    <location>
        <begin position="119"/>
        <end position="132"/>
    </location>
</feature>
<feature type="region of interest" description="Disordered" evidence="4">
    <location>
        <begin position="292"/>
        <end position="333"/>
    </location>
</feature>
<accession>A0A226EQ53</accession>
<feature type="domain" description="PH" evidence="6">
    <location>
        <begin position="705"/>
        <end position="811"/>
    </location>
</feature>
<evidence type="ECO:0000259" key="6">
    <source>
        <dbReference type="PROSITE" id="PS50003"/>
    </source>
</evidence>
<dbReference type="Gene3D" id="1.10.555.10">
    <property type="entry name" value="Rho GTPase activation protein"/>
    <property type="match status" value="1"/>
</dbReference>
<evidence type="ECO:0000313" key="10">
    <source>
        <dbReference type="Proteomes" id="UP000198287"/>
    </source>
</evidence>
<comment type="caution">
    <text evidence="9">The sequence shown here is derived from an EMBL/GenBank/DDBJ whole genome shotgun (WGS) entry which is preliminary data.</text>
</comment>
<dbReference type="OMA" id="SADDICH"/>
<dbReference type="InterPro" id="IPR000198">
    <property type="entry name" value="RhoGAP_dom"/>
</dbReference>
<feature type="compositionally biased region" description="Low complexity" evidence="4">
    <location>
        <begin position="163"/>
        <end position="181"/>
    </location>
</feature>
<dbReference type="GO" id="GO:0005096">
    <property type="term" value="F:GTPase activator activity"/>
    <property type="evidence" value="ECO:0007669"/>
    <property type="project" value="UniProtKB-KW"/>
</dbReference>
<dbReference type="PROSITE" id="PS50003">
    <property type="entry name" value="PH_DOMAIN"/>
    <property type="match status" value="1"/>
</dbReference>
<dbReference type="PROSITE" id="PS01159">
    <property type="entry name" value="WW_DOMAIN_1"/>
    <property type="match status" value="2"/>
</dbReference>
<feature type="region of interest" description="Disordered" evidence="4">
    <location>
        <begin position="82"/>
        <end position="188"/>
    </location>
</feature>
<dbReference type="SUPFAM" id="SSF50729">
    <property type="entry name" value="PH domain-like"/>
    <property type="match status" value="1"/>
</dbReference>
<dbReference type="CDD" id="cd13233">
    <property type="entry name" value="PH_ARHGAP9-like"/>
    <property type="match status" value="1"/>
</dbReference>
<dbReference type="SUPFAM" id="SSF51045">
    <property type="entry name" value="WW domain"/>
    <property type="match status" value="1"/>
</dbReference>
<dbReference type="InterPro" id="IPR050729">
    <property type="entry name" value="Rho-GAP"/>
</dbReference>
<feature type="domain" description="SH3" evidence="5">
    <location>
        <begin position="20"/>
        <end position="83"/>
    </location>
</feature>
<feature type="domain" description="WW" evidence="7">
    <location>
        <begin position="577"/>
        <end position="610"/>
    </location>
</feature>